<accession>A0A067SUZ4</accession>
<feature type="compositionally biased region" description="Polar residues" evidence="1">
    <location>
        <begin position="1"/>
        <end position="11"/>
    </location>
</feature>
<dbReference type="HOGENOM" id="CLU_702170_0_0_1"/>
<gene>
    <name evidence="3" type="ORF">GALMADRAFT_229963</name>
</gene>
<dbReference type="OrthoDB" id="3025757at2759"/>
<keyword evidence="4" id="KW-1185">Reference proteome</keyword>
<evidence type="ECO:0000256" key="1">
    <source>
        <dbReference type="SAM" id="MobiDB-lite"/>
    </source>
</evidence>
<evidence type="ECO:0000259" key="2">
    <source>
        <dbReference type="Pfam" id="PF22936"/>
    </source>
</evidence>
<dbReference type="Proteomes" id="UP000027222">
    <property type="component" value="Unassembled WGS sequence"/>
</dbReference>
<evidence type="ECO:0000313" key="4">
    <source>
        <dbReference type="Proteomes" id="UP000027222"/>
    </source>
</evidence>
<protein>
    <recommendedName>
        <fullName evidence="2">Retrovirus-related Pol polyprotein from transposon TNT 1-94-like beta-barrel domain-containing protein</fullName>
    </recommendedName>
</protein>
<evidence type="ECO:0000313" key="3">
    <source>
        <dbReference type="EMBL" id="KDR70588.1"/>
    </source>
</evidence>
<dbReference type="AlphaFoldDB" id="A0A067SUZ4"/>
<dbReference type="InterPro" id="IPR054722">
    <property type="entry name" value="PolX-like_BBD"/>
</dbReference>
<organism evidence="3 4">
    <name type="scientific">Galerina marginata (strain CBS 339.88)</name>
    <dbReference type="NCBI Taxonomy" id="685588"/>
    <lineage>
        <taxon>Eukaryota</taxon>
        <taxon>Fungi</taxon>
        <taxon>Dikarya</taxon>
        <taxon>Basidiomycota</taxon>
        <taxon>Agaricomycotina</taxon>
        <taxon>Agaricomycetes</taxon>
        <taxon>Agaricomycetidae</taxon>
        <taxon>Agaricales</taxon>
        <taxon>Agaricineae</taxon>
        <taxon>Strophariaceae</taxon>
        <taxon>Galerina</taxon>
    </lineage>
</organism>
<proteinExistence type="predicted"/>
<feature type="region of interest" description="Disordered" evidence="1">
    <location>
        <begin position="1"/>
        <end position="34"/>
    </location>
</feature>
<dbReference type="EMBL" id="KL142396">
    <property type="protein sequence ID" value="KDR70588.1"/>
    <property type="molecule type" value="Genomic_DNA"/>
</dbReference>
<sequence length="319" mass="34270">MPSKRSSTKSLATKPEPKVPSSRRKLKTTSLSTGTARTAPCHLVVDLSLPSHVVNDRSLFTTYTPSRKLHQTPFGNDIVIEGRGDVHVRAFAGGKSILFHLRDCWHVPSSPHHFLSCISIVSQGKQVMLADRTPRMIYSHKDRLTNPELPKYVPFTREGGHFVLKFQIPIGVSGIQPAAAPSVSLHASSSQVFASLSFHSHPFIQNPVPASHSPILSSLINSSTLTQKSPSPSLIRTPLSPLSILLSNHPSLPNASLLAPLSLLASSSVLSTSTSSQPAAVLPPLSISLSEQPPPPKTCSPQIPLVYLLCMGVLSLAMH</sequence>
<feature type="domain" description="Retrovirus-related Pol polyprotein from transposon TNT 1-94-like beta-barrel" evidence="2">
    <location>
        <begin position="46"/>
        <end position="124"/>
    </location>
</feature>
<name>A0A067SUZ4_GALM3</name>
<dbReference type="Pfam" id="PF22936">
    <property type="entry name" value="Pol_BBD"/>
    <property type="match status" value="1"/>
</dbReference>
<reference evidence="4" key="1">
    <citation type="journal article" date="2014" name="Proc. Natl. Acad. Sci. U.S.A.">
        <title>Extensive sampling of basidiomycete genomes demonstrates inadequacy of the white-rot/brown-rot paradigm for wood decay fungi.</title>
        <authorList>
            <person name="Riley R."/>
            <person name="Salamov A.A."/>
            <person name="Brown D.W."/>
            <person name="Nagy L.G."/>
            <person name="Floudas D."/>
            <person name="Held B.W."/>
            <person name="Levasseur A."/>
            <person name="Lombard V."/>
            <person name="Morin E."/>
            <person name="Otillar R."/>
            <person name="Lindquist E.A."/>
            <person name="Sun H."/>
            <person name="LaButti K.M."/>
            <person name="Schmutz J."/>
            <person name="Jabbour D."/>
            <person name="Luo H."/>
            <person name="Baker S.E."/>
            <person name="Pisabarro A.G."/>
            <person name="Walton J.D."/>
            <person name="Blanchette R.A."/>
            <person name="Henrissat B."/>
            <person name="Martin F."/>
            <person name="Cullen D."/>
            <person name="Hibbett D.S."/>
            <person name="Grigoriev I.V."/>
        </authorList>
    </citation>
    <scope>NUCLEOTIDE SEQUENCE [LARGE SCALE GENOMIC DNA]</scope>
    <source>
        <strain evidence="4">CBS 339.88</strain>
    </source>
</reference>